<comment type="caution">
    <text evidence="1">The sequence shown here is derived from an EMBL/GenBank/DDBJ whole genome shotgun (WGS) entry which is preliminary data.</text>
</comment>
<organism evidence="1 2">
    <name type="scientific">Candidatus Doudnabacteria bacterium RIFCSPHIGHO2_01_FULL_49_9</name>
    <dbReference type="NCBI Taxonomy" id="1817827"/>
    <lineage>
        <taxon>Bacteria</taxon>
        <taxon>Candidatus Doudnaibacteriota</taxon>
    </lineage>
</organism>
<gene>
    <name evidence="1" type="ORF">A2846_01110</name>
</gene>
<reference evidence="1 2" key="1">
    <citation type="journal article" date="2016" name="Nat. Commun.">
        <title>Thousands of microbial genomes shed light on interconnected biogeochemical processes in an aquifer system.</title>
        <authorList>
            <person name="Anantharaman K."/>
            <person name="Brown C.T."/>
            <person name="Hug L.A."/>
            <person name="Sharon I."/>
            <person name="Castelle C.J."/>
            <person name="Probst A.J."/>
            <person name="Thomas B.C."/>
            <person name="Singh A."/>
            <person name="Wilkins M.J."/>
            <person name="Karaoz U."/>
            <person name="Brodie E.L."/>
            <person name="Williams K.H."/>
            <person name="Hubbard S.S."/>
            <person name="Banfield J.F."/>
        </authorList>
    </citation>
    <scope>NUCLEOTIDE SEQUENCE [LARGE SCALE GENOMIC DNA]</scope>
</reference>
<proteinExistence type="predicted"/>
<accession>A0A1F5P129</accession>
<protein>
    <recommendedName>
        <fullName evidence="3">30S ribosomal protein S21</fullName>
    </recommendedName>
</protein>
<dbReference type="EMBL" id="MFEN01000039">
    <property type="protein sequence ID" value="OGE83619.1"/>
    <property type="molecule type" value="Genomic_DNA"/>
</dbReference>
<sequence length="73" mass="8483">MGVIVKKKEGESPNSMVYRFVKKVQQSGVLREVKGRRFTKRGVNKNKRRLSAIHRATKRAELEKTRKMGLAER</sequence>
<evidence type="ECO:0008006" key="3">
    <source>
        <dbReference type="Google" id="ProtNLM"/>
    </source>
</evidence>
<dbReference type="Proteomes" id="UP000176339">
    <property type="component" value="Unassembled WGS sequence"/>
</dbReference>
<dbReference type="AlphaFoldDB" id="A0A1F5P129"/>
<evidence type="ECO:0000313" key="1">
    <source>
        <dbReference type="EMBL" id="OGE83619.1"/>
    </source>
</evidence>
<evidence type="ECO:0000313" key="2">
    <source>
        <dbReference type="Proteomes" id="UP000176339"/>
    </source>
</evidence>
<name>A0A1F5P129_9BACT</name>